<protein>
    <submittedName>
        <fullName evidence="1">Uncharacterized protein</fullName>
    </submittedName>
</protein>
<sequence>MLSINVAFKKKTDNFVYPENAEQIFSQIDKDAVEVLREKGYGREEIESYLFRNNPLLSSMPESKCSEYLDEVIGSGFETSGENLPDINILDEIYEHSLSKSREQLEHLYEQTEMKNLMELHESGYEIGDIVKSFDKFSLFSKHFDGDSPAMQEYKDHIFSKLSREMIVSSLDEVDYARKILDSREEAIMKKYHNPDRASVTMSQSEESSIYCSTLIVDKISVDTLMKIWDETSQYAADDGYRKFFEEKLQRVKNLYQEIENAPVPTRKSGPQAVYRYIAKQYMLENKISLLCGRDDKAICKRLLDMKYPKTLLNEALMASPVAQEPSRKPEKYIDAIVESFRDLDEKVRLQPEEAQKGYDSLRLTIDESLKKKGITEGFENNEDYYDCIIAKLLLKQGHRRDIVENVLERKYGPEKKVRNQGVILSAVLSIKQEQAIMAFNIPEGLQTRAFMAKSFKELEEEGISIRDVYYTYIRERMQLNPSIGENLISESIDRDAAEFFLNAFDDLDKEALANSLAESSPRAFMAGMDKDYAKELVKEVAVRVQDYKARDKDFADLINEYNLQHGLAMEGLSFDNESMSEYQDGYIATKMLKRGYPFFDVRNALLSNIQNASIDKATEYVDKILDHSEEVLKREDKILEFTRQKDINSVLENAREADIKDFYKSYLGSMYLKKGFFQSSMDIRAAASCLAHGFNEDEIREQIKTFSPIAAEAGRDENYIDYCMSIGREKIRKEKEKLKNLCLVPHQKEERDIEEEYTFLHQEVEKAIDLPWNLTMDVIIATALLDQGYAEIDTENVIDKAKIKGFVKMDDYAKKVLEQAQQKIKKVVEFRDLTHGQIKQLERTIEFKNGNNKDKDKKKKGNNNQ</sequence>
<name>A0A0B2JXN4_9FIRM</name>
<evidence type="ECO:0000313" key="2">
    <source>
        <dbReference type="Proteomes" id="UP000030993"/>
    </source>
</evidence>
<dbReference type="AlphaFoldDB" id="A0A0B2JXN4"/>
<dbReference type="RefSeq" id="WP_039211203.1">
    <property type="nucleotide sequence ID" value="NZ_JSCE01000220.1"/>
</dbReference>
<reference evidence="1 2" key="1">
    <citation type="journal article" date="2013" name="PLoS ONE">
        <title>Identification and characterization of three novel lipases belonging to families II and V from Anaerovibrio lipolyticus 5ST.</title>
        <authorList>
            <person name="Prive F."/>
            <person name="Kaderbhai N.N."/>
            <person name="Girdwood S."/>
            <person name="Worgan H.J."/>
            <person name="Pinloche E."/>
            <person name="Scollan N.D."/>
            <person name="Huws S.A."/>
            <person name="Newbold C.J."/>
        </authorList>
    </citation>
    <scope>NUCLEOTIDE SEQUENCE [LARGE SCALE GENOMIC DNA]</scope>
    <source>
        <strain evidence="1 2">5S</strain>
    </source>
</reference>
<accession>A0A0B2JXN4</accession>
<keyword evidence="2" id="KW-1185">Reference proteome</keyword>
<dbReference type="STRING" id="82374.NZ47_12075"/>
<dbReference type="EMBL" id="JSCE01000220">
    <property type="protein sequence ID" value="KHM50667.1"/>
    <property type="molecule type" value="Genomic_DNA"/>
</dbReference>
<comment type="caution">
    <text evidence="1">The sequence shown here is derived from an EMBL/GenBank/DDBJ whole genome shotgun (WGS) entry which is preliminary data.</text>
</comment>
<organism evidence="1 2">
    <name type="scientific">Anaerovibrio lipolyticus</name>
    <dbReference type="NCBI Taxonomy" id="82374"/>
    <lineage>
        <taxon>Bacteria</taxon>
        <taxon>Bacillati</taxon>
        <taxon>Bacillota</taxon>
        <taxon>Negativicutes</taxon>
        <taxon>Selenomonadales</taxon>
        <taxon>Selenomonadaceae</taxon>
        <taxon>Anaerovibrio</taxon>
    </lineage>
</organism>
<gene>
    <name evidence="1" type="ORF">NZ47_12075</name>
</gene>
<evidence type="ECO:0000313" key="1">
    <source>
        <dbReference type="EMBL" id="KHM50667.1"/>
    </source>
</evidence>
<dbReference type="Proteomes" id="UP000030993">
    <property type="component" value="Unassembled WGS sequence"/>
</dbReference>
<proteinExistence type="predicted"/>